<dbReference type="RefSeq" id="WP_050739428.1">
    <property type="nucleotide sequence ID" value="NZ_LGYO01000011.1"/>
</dbReference>
<gene>
    <name evidence="1" type="ORF">AKG39_05855</name>
</gene>
<dbReference type="SUPFAM" id="SSF55729">
    <property type="entry name" value="Acyl-CoA N-acyltransferases (Nat)"/>
    <property type="match status" value="1"/>
</dbReference>
<sequence length="241" mass="27482">MKIIYASWEKRNLGVNCEELNAGYNDSLNEFIVFIRELKAEYQVVKIPAGRTDMLLTAQSFGFQVIELNIQLSRIMNKYSLPSIYKRFEAVINVVEAEKKDIKFVLDEIKKGDLFVTDKVARDPYFSTRKSGNRYYEWSKDVLDQGAHLYLAQYKGMNVGFGLNRSDDGHFYDAFLGGVFPQYANKGLGFLTLHTNLMSIASQGGNKVKTGVSSNNSSILRLHLLFGFDIQEMKYILIKHA</sequence>
<evidence type="ECO:0000313" key="2">
    <source>
        <dbReference type="Proteomes" id="UP000036873"/>
    </source>
</evidence>
<dbReference type="InterPro" id="IPR016181">
    <property type="entry name" value="Acyl_CoA_acyltransferase"/>
</dbReference>
<dbReference type="Gene3D" id="3.40.630.30">
    <property type="match status" value="1"/>
</dbReference>
<organism evidence="1 2">
    <name type="scientific">Acetobacterium bakii</name>
    <dbReference type="NCBI Taxonomy" id="52689"/>
    <lineage>
        <taxon>Bacteria</taxon>
        <taxon>Bacillati</taxon>
        <taxon>Bacillota</taxon>
        <taxon>Clostridia</taxon>
        <taxon>Eubacteriales</taxon>
        <taxon>Eubacteriaceae</taxon>
        <taxon>Acetobacterium</taxon>
    </lineage>
</organism>
<keyword evidence="2" id="KW-1185">Reference proteome</keyword>
<evidence type="ECO:0000313" key="1">
    <source>
        <dbReference type="EMBL" id="KNZ42661.1"/>
    </source>
</evidence>
<dbReference type="STRING" id="52689.AKG39_05855"/>
<proteinExistence type="predicted"/>
<dbReference type="AlphaFoldDB" id="A0A0L6U2C5"/>
<protein>
    <recommendedName>
        <fullName evidence="3">N-acetyltransferase domain-containing protein</fullName>
    </recommendedName>
</protein>
<accession>A0A0L6U2C5</accession>
<dbReference type="Proteomes" id="UP000036873">
    <property type="component" value="Unassembled WGS sequence"/>
</dbReference>
<comment type="caution">
    <text evidence="1">The sequence shown here is derived from an EMBL/GenBank/DDBJ whole genome shotgun (WGS) entry which is preliminary data.</text>
</comment>
<dbReference type="EMBL" id="LGYO01000011">
    <property type="protein sequence ID" value="KNZ42661.1"/>
    <property type="molecule type" value="Genomic_DNA"/>
</dbReference>
<evidence type="ECO:0008006" key="3">
    <source>
        <dbReference type="Google" id="ProtNLM"/>
    </source>
</evidence>
<dbReference type="OrthoDB" id="2619741at2"/>
<reference evidence="2" key="1">
    <citation type="submission" date="2015-07" db="EMBL/GenBank/DDBJ databases">
        <title>Draft genome sequence of Acetobacterium bakii DSM 8293, a potential psychrophilic chemical producer through syngas fermentation.</title>
        <authorList>
            <person name="Song Y."/>
            <person name="Hwang S."/>
            <person name="Cho B.-K."/>
        </authorList>
    </citation>
    <scope>NUCLEOTIDE SEQUENCE [LARGE SCALE GENOMIC DNA]</scope>
    <source>
        <strain evidence="2">DSM 8239</strain>
    </source>
</reference>
<name>A0A0L6U2C5_9FIRM</name>